<keyword evidence="1 3" id="KW-0807">Transducer</keyword>
<sequence>MLAIRRHEEVDKVYDYVKKTLEGEQIEQPKLKYPKNKLIMELLEVLLSNNHINQEKILGLIEQAAKLSEFDVNMGFTSDNLKKVANELAGSSTFYMGVVEETTASVNEASMALDQSTGVLEEITAKAVNLKNVNEESVKQLEEIAKLKDVVSDNATIMEDKISTLEEMTKNVQNIVEGVRGVAEQTNLLALNASIEAARAGEQGRGFAVVAEEIRKLAEDTKTKLSNMENFTNHMKDATQEGIKSVHTTITSIEDIGKKIDVVNEIFEVSVGDLIKAVDSIQGLSSTMQEINSASQEIVEAMGTVATETEYITSMSQVVSKEAEDASTYAKQIRNIDDSLFETIREFLLIMNNGTHPITNESFIENIDKAIIAHQGWIKKLEQMVINGQTKAIQTDGMKCAFGHFYHGIEVEHPLIKKEWESIDAVHQSLHKHGHSIMECIEQHNIDKAKELFEKTKEESYIIVNRLKEIKEKSYQLSQQDERIFELKVV</sequence>
<evidence type="ECO:0000259" key="5">
    <source>
        <dbReference type="PROSITE" id="PS50111"/>
    </source>
</evidence>
<keyword evidence="4" id="KW-0175">Coiled coil</keyword>
<reference evidence="6" key="1">
    <citation type="journal article" date="2023" name="Int. J. Syst. Evol. Microbiol.">
        <title>&lt;i&gt;Holtiella tumoricola&lt;/i&gt; gen. nov. sp. nov., isolated from a human clinical sample.</title>
        <authorList>
            <person name="Allen-Vercoe E."/>
            <person name="Daigneault M.C."/>
            <person name="Vancuren S.J."/>
            <person name="Cochrane K."/>
            <person name="O'Neal L.L."/>
            <person name="Sankaranarayanan K."/>
            <person name="Lawson P.A."/>
        </authorList>
    </citation>
    <scope>NUCLEOTIDE SEQUENCE</scope>
    <source>
        <strain evidence="6">CC70A</strain>
    </source>
</reference>
<dbReference type="GO" id="GO:0006935">
    <property type="term" value="P:chemotaxis"/>
    <property type="evidence" value="ECO:0007669"/>
    <property type="project" value="InterPro"/>
</dbReference>
<feature type="coiled-coil region" evidence="4">
    <location>
        <begin position="120"/>
        <end position="150"/>
    </location>
</feature>
<evidence type="ECO:0000256" key="2">
    <source>
        <dbReference type="ARBA" id="ARBA00029447"/>
    </source>
</evidence>
<evidence type="ECO:0000256" key="4">
    <source>
        <dbReference type="SAM" id="Coils"/>
    </source>
</evidence>
<protein>
    <submittedName>
        <fullName evidence="6">Methyl-accepting chemotaxis protein</fullName>
    </submittedName>
</protein>
<comment type="similarity">
    <text evidence="2">Belongs to the methyl-accepting chemotaxis (MCP) protein family.</text>
</comment>
<dbReference type="Gene3D" id="1.20.120.30">
    <property type="entry name" value="Aspartate receptor, ligand-binding domain"/>
    <property type="match status" value="1"/>
</dbReference>
<dbReference type="EMBL" id="JAQIFT010000069">
    <property type="protein sequence ID" value="MDA3733945.1"/>
    <property type="molecule type" value="Genomic_DNA"/>
</dbReference>
<dbReference type="Gene3D" id="1.10.287.950">
    <property type="entry name" value="Methyl-accepting chemotaxis protein"/>
    <property type="match status" value="1"/>
</dbReference>
<dbReference type="GO" id="GO:0007165">
    <property type="term" value="P:signal transduction"/>
    <property type="evidence" value="ECO:0007669"/>
    <property type="project" value="UniProtKB-KW"/>
</dbReference>
<dbReference type="InterPro" id="IPR004089">
    <property type="entry name" value="MCPsignal_dom"/>
</dbReference>
<evidence type="ECO:0000313" key="6">
    <source>
        <dbReference type="EMBL" id="MDA3733945.1"/>
    </source>
</evidence>
<dbReference type="Proteomes" id="UP001169242">
    <property type="component" value="Unassembled WGS sequence"/>
</dbReference>
<comment type="caution">
    <text evidence="6">The sequence shown here is derived from an EMBL/GenBank/DDBJ whole genome shotgun (WGS) entry which is preliminary data.</text>
</comment>
<organism evidence="6 7">
    <name type="scientific">Holtiella tumoricola</name>
    <dbReference type="NCBI Taxonomy" id="3018743"/>
    <lineage>
        <taxon>Bacteria</taxon>
        <taxon>Bacillati</taxon>
        <taxon>Bacillota</taxon>
        <taxon>Clostridia</taxon>
        <taxon>Lachnospirales</taxon>
        <taxon>Cellulosilyticaceae</taxon>
        <taxon>Holtiella</taxon>
    </lineage>
</organism>
<dbReference type="PANTHER" id="PTHR32089">
    <property type="entry name" value="METHYL-ACCEPTING CHEMOTAXIS PROTEIN MCPB"/>
    <property type="match status" value="1"/>
</dbReference>
<dbReference type="PANTHER" id="PTHR32089:SF112">
    <property type="entry name" value="LYSOZYME-LIKE PROTEIN-RELATED"/>
    <property type="match status" value="1"/>
</dbReference>
<dbReference type="InterPro" id="IPR004090">
    <property type="entry name" value="Chemotax_Me-accpt_rcpt"/>
</dbReference>
<dbReference type="SUPFAM" id="SSF58104">
    <property type="entry name" value="Methyl-accepting chemotaxis protein (MCP) signaling domain"/>
    <property type="match status" value="1"/>
</dbReference>
<dbReference type="GO" id="GO:0004888">
    <property type="term" value="F:transmembrane signaling receptor activity"/>
    <property type="evidence" value="ECO:0007669"/>
    <property type="project" value="InterPro"/>
</dbReference>
<feature type="domain" description="Methyl-accepting transducer" evidence="5">
    <location>
        <begin position="77"/>
        <end position="306"/>
    </location>
</feature>
<dbReference type="PRINTS" id="PR00260">
    <property type="entry name" value="CHEMTRNSDUCR"/>
</dbReference>
<dbReference type="PROSITE" id="PS50111">
    <property type="entry name" value="CHEMOTAXIS_TRANSDUC_2"/>
    <property type="match status" value="1"/>
</dbReference>
<dbReference type="RefSeq" id="WP_271013615.1">
    <property type="nucleotide sequence ID" value="NZ_JAQIFT010000069.1"/>
</dbReference>
<evidence type="ECO:0000313" key="7">
    <source>
        <dbReference type="Proteomes" id="UP001169242"/>
    </source>
</evidence>
<evidence type="ECO:0000256" key="3">
    <source>
        <dbReference type="PROSITE-ProRule" id="PRU00284"/>
    </source>
</evidence>
<gene>
    <name evidence="6" type="ORF">PBV87_20945</name>
</gene>
<dbReference type="GO" id="GO:0016020">
    <property type="term" value="C:membrane"/>
    <property type="evidence" value="ECO:0007669"/>
    <property type="project" value="InterPro"/>
</dbReference>
<dbReference type="SMART" id="SM00283">
    <property type="entry name" value="MA"/>
    <property type="match status" value="1"/>
</dbReference>
<evidence type="ECO:0000256" key="1">
    <source>
        <dbReference type="ARBA" id="ARBA00023224"/>
    </source>
</evidence>
<accession>A0AA42DRT9</accession>
<dbReference type="Pfam" id="PF13682">
    <property type="entry name" value="CZB"/>
    <property type="match status" value="1"/>
</dbReference>
<proteinExistence type="inferred from homology"/>
<dbReference type="InterPro" id="IPR025991">
    <property type="entry name" value="Chemoreceptor_zinc-bind_dom"/>
</dbReference>
<name>A0AA42DRT9_9FIRM</name>
<keyword evidence="7" id="KW-1185">Reference proteome</keyword>
<dbReference type="Pfam" id="PF00015">
    <property type="entry name" value="MCPsignal"/>
    <property type="match status" value="1"/>
</dbReference>
<dbReference type="AlphaFoldDB" id="A0AA42DRT9"/>